<evidence type="ECO:0000256" key="4">
    <source>
        <dbReference type="ARBA" id="ARBA00023080"/>
    </source>
</evidence>
<dbReference type="PANTHER" id="PTHR11241:SF0">
    <property type="entry name" value="DEOXYURIDINE 5'-TRIPHOSPHATE NUCLEOTIDOHYDROLASE"/>
    <property type="match status" value="1"/>
</dbReference>
<comment type="similarity">
    <text evidence="1">Belongs to the dUTPase family.</text>
</comment>
<dbReference type="InterPro" id="IPR033704">
    <property type="entry name" value="dUTPase_trimeric"/>
</dbReference>
<keyword evidence="4" id="KW-0546">Nucleotide metabolism</keyword>
<sequence length="191" mass="20356">MLNVKIRKLHEAAQIPAYATEGAAAFDLVAVSDAIIAPGETVKIPLGLAFEIPAGYVMIVAMRSGIALKTKLRQPNGVGVIDSDYRGEVAMMFDNITPIDYELDSDFDYETGAYTDYKLRESAPFAVTIDGKECFSCGASGAVVIRAGDRVCQAFIQPLPRVAFVESAELSETERGAGGFGHSGVRTEVGV</sequence>
<feature type="domain" description="dUTPase-like" evidence="6">
    <location>
        <begin position="13"/>
        <end position="97"/>
    </location>
</feature>
<name>A0ABX0JBT0_9BACL</name>
<comment type="caution">
    <text evidence="7">The sequence shown here is derived from an EMBL/GenBank/DDBJ whole genome shotgun (WGS) entry which is preliminary data.</text>
</comment>
<evidence type="ECO:0000313" key="7">
    <source>
        <dbReference type="EMBL" id="NHN31155.1"/>
    </source>
</evidence>
<accession>A0ABX0JBT0</accession>
<evidence type="ECO:0000256" key="5">
    <source>
        <dbReference type="ARBA" id="ARBA00047686"/>
    </source>
</evidence>
<evidence type="ECO:0000313" key="8">
    <source>
        <dbReference type="Proteomes" id="UP001165962"/>
    </source>
</evidence>
<comment type="catalytic activity">
    <reaction evidence="5">
        <text>dUTP + H2O = dUMP + diphosphate + H(+)</text>
        <dbReference type="Rhea" id="RHEA:10248"/>
        <dbReference type="ChEBI" id="CHEBI:15377"/>
        <dbReference type="ChEBI" id="CHEBI:15378"/>
        <dbReference type="ChEBI" id="CHEBI:33019"/>
        <dbReference type="ChEBI" id="CHEBI:61555"/>
        <dbReference type="ChEBI" id="CHEBI:246422"/>
        <dbReference type="EC" id="3.6.1.23"/>
    </reaction>
</comment>
<dbReference type="CDD" id="cd07557">
    <property type="entry name" value="trimeric_dUTPase"/>
    <property type="match status" value="1"/>
</dbReference>
<proteinExistence type="inferred from homology"/>
<keyword evidence="3" id="KW-0378">Hydrolase</keyword>
<dbReference type="InterPro" id="IPR036157">
    <property type="entry name" value="dUTPase-like_sf"/>
</dbReference>
<reference evidence="7" key="1">
    <citation type="submission" date="2020-03" db="EMBL/GenBank/DDBJ databases">
        <title>Draft sequencing of Paenibacilllus sp. S3N08.</title>
        <authorList>
            <person name="Kim D.-U."/>
        </authorList>
    </citation>
    <scope>NUCLEOTIDE SEQUENCE</scope>
    <source>
        <strain evidence="7">S3N08</strain>
    </source>
</reference>
<dbReference type="InterPro" id="IPR029054">
    <property type="entry name" value="dUTPase-like"/>
</dbReference>
<evidence type="ECO:0000256" key="1">
    <source>
        <dbReference type="ARBA" id="ARBA00006581"/>
    </source>
</evidence>
<dbReference type="PANTHER" id="PTHR11241">
    <property type="entry name" value="DEOXYURIDINE 5'-TRIPHOSPHATE NUCLEOTIDOHYDROLASE"/>
    <property type="match status" value="1"/>
</dbReference>
<dbReference type="InterPro" id="IPR008181">
    <property type="entry name" value="dUTPase"/>
</dbReference>
<dbReference type="Pfam" id="PF00692">
    <property type="entry name" value="dUTPase"/>
    <property type="match status" value="1"/>
</dbReference>
<organism evidence="7 8">
    <name type="scientific">Paenibacillus agricola</name>
    <dbReference type="NCBI Taxonomy" id="2716264"/>
    <lineage>
        <taxon>Bacteria</taxon>
        <taxon>Bacillati</taxon>
        <taxon>Bacillota</taxon>
        <taxon>Bacilli</taxon>
        <taxon>Bacillales</taxon>
        <taxon>Paenibacillaceae</taxon>
        <taxon>Paenibacillus</taxon>
    </lineage>
</organism>
<evidence type="ECO:0000259" key="6">
    <source>
        <dbReference type="Pfam" id="PF00692"/>
    </source>
</evidence>
<dbReference type="EMBL" id="JAAOIW010000005">
    <property type="protein sequence ID" value="NHN31155.1"/>
    <property type="molecule type" value="Genomic_DNA"/>
</dbReference>
<gene>
    <name evidence="7" type="ORF">G9U52_15050</name>
</gene>
<evidence type="ECO:0000256" key="3">
    <source>
        <dbReference type="ARBA" id="ARBA00022801"/>
    </source>
</evidence>
<dbReference type="Gene3D" id="2.70.40.10">
    <property type="match status" value="1"/>
</dbReference>
<dbReference type="Proteomes" id="UP001165962">
    <property type="component" value="Unassembled WGS sequence"/>
</dbReference>
<protein>
    <recommendedName>
        <fullName evidence="2">dUTP diphosphatase</fullName>
        <ecNumber evidence="2">3.6.1.23</ecNumber>
    </recommendedName>
</protein>
<dbReference type="SUPFAM" id="SSF51283">
    <property type="entry name" value="dUTPase-like"/>
    <property type="match status" value="1"/>
</dbReference>
<dbReference type="EC" id="3.6.1.23" evidence="2"/>
<keyword evidence="8" id="KW-1185">Reference proteome</keyword>
<dbReference type="RefSeq" id="WP_166150932.1">
    <property type="nucleotide sequence ID" value="NZ_JAAOIW010000005.1"/>
</dbReference>
<evidence type="ECO:0000256" key="2">
    <source>
        <dbReference type="ARBA" id="ARBA00012379"/>
    </source>
</evidence>